<dbReference type="NCBIfam" id="TIGR00797">
    <property type="entry name" value="matE"/>
    <property type="match status" value="1"/>
</dbReference>
<evidence type="ECO:0000256" key="5">
    <source>
        <dbReference type="ARBA" id="ARBA00022692"/>
    </source>
</evidence>
<keyword evidence="5 10" id="KW-0812">Transmembrane</keyword>
<keyword evidence="4" id="KW-1003">Cell membrane</keyword>
<evidence type="ECO:0000256" key="6">
    <source>
        <dbReference type="ARBA" id="ARBA00022989"/>
    </source>
</evidence>
<evidence type="ECO:0000256" key="2">
    <source>
        <dbReference type="ARBA" id="ARBA00022448"/>
    </source>
</evidence>
<dbReference type="Proteomes" id="UP000199670">
    <property type="component" value="Unassembled WGS sequence"/>
</dbReference>
<comment type="subcellular location">
    <subcellularLocation>
        <location evidence="1">Cell inner membrane</location>
        <topology evidence="1">Multi-pass membrane protein</topology>
    </subcellularLocation>
</comment>
<dbReference type="STRING" id="1798182.GA0061081_102340"/>
<name>A0A1C4ABZ3_9GAMM</name>
<evidence type="ECO:0000256" key="10">
    <source>
        <dbReference type="SAM" id="Phobius"/>
    </source>
</evidence>
<feature type="transmembrane region" description="Helical" evidence="10">
    <location>
        <begin position="70"/>
        <end position="92"/>
    </location>
</feature>
<dbReference type="CDD" id="cd13137">
    <property type="entry name" value="MATE_NorM_like"/>
    <property type="match status" value="1"/>
</dbReference>
<feature type="transmembrane region" description="Helical" evidence="10">
    <location>
        <begin position="255"/>
        <end position="276"/>
    </location>
</feature>
<organism evidence="11 12">
    <name type="scientific">Gilliamella bombicola</name>
    <dbReference type="NCBI Taxonomy" id="1798182"/>
    <lineage>
        <taxon>Bacteria</taxon>
        <taxon>Pseudomonadati</taxon>
        <taxon>Pseudomonadota</taxon>
        <taxon>Gammaproteobacteria</taxon>
        <taxon>Orbales</taxon>
        <taxon>Orbaceae</taxon>
        <taxon>Gilliamella</taxon>
    </lineage>
</organism>
<keyword evidence="8 10" id="KW-0472">Membrane</keyword>
<dbReference type="PANTHER" id="PTHR43298:SF2">
    <property type="entry name" value="FMN_FAD EXPORTER YEEO-RELATED"/>
    <property type="match status" value="1"/>
</dbReference>
<evidence type="ECO:0000313" key="12">
    <source>
        <dbReference type="Proteomes" id="UP000199670"/>
    </source>
</evidence>
<dbReference type="InterPro" id="IPR050222">
    <property type="entry name" value="MATE_MdtK"/>
</dbReference>
<dbReference type="InterPro" id="IPR002528">
    <property type="entry name" value="MATE_fam"/>
</dbReference>
<dbReference type="NCBIfam" id="NF007562">
    <property type="entry name" value="PRK10189.1"/>
    <property type="match status" value="1"/>
</dbReference>
<evidence type="ECO:0000256" key="1">
    <source>
        <dbReference type="ARBA" id="ARBA00004429"/>
    </source>
</evidence>
<gene>
    <name evidence="11" type="ORF">GA0061081_102340</name>
</gene>
<dbReference type="Pfam" id="PF01554">
    <property type="entry name" value="MatE"/>
    <property type="match status" value="2"/>
</dbReference>
<keyword evidence="3" id="KW-0050">Antiport</keyword>
<keyword evidence="2" id="KW-0813">Transport</keyword>
<evidence type="ECO:0000256" key="3">
    <source>
        <dbReference type="ARBA" id="ARBA00022449"/>
    </source>
</evidence>
<feature type="transmembrane region" description="Helical" evidence="10">
    <location>
        <begin position="36"/>
        <end position="58"/>
    </location>
</feature>
<proteinExistence type="predicted"/>
<evidence type="ECO:0000256" key="8">
    <source>
        <dbReference type="ARBA" id="ARBA00023136"/>
    </source>
</evidence>
<evidence type="ECO:0000256" key="4">
    <source>
        <dbReference type="ARBA" id="ARBA00022475"/>
    </source>
</evidence>
<feature type="transmembrane region" description="Helical" evidence="10">
    <location>
        <begin position="209"/>
        <end position="234"/>
    </location>
</feature>
<dbReference type="GO" id="GO:0015297">
    <property type="term" value="F:antiporter activity"/>
    <property type="evidence" value="ECO:0007669"/>
    <property type="project" value="UniProtKB-KW"/>
</dbReference>
<feature type="transmembrane region" description="Helical" evidence="10">
    <location>
        <begin position="183"/>
        <end position="203"/>
    </location>
</feature>
<dbReference type="GO" id="GO:0005886">
    <property type="term" value="C:plasma membrane"/>
    <property type="evidence" value="ECO:0007669"/>
    <property type="project" value="UniProtKB-SubCell"/>
</dbReference>
<dbReference type="GO" id="GO:0006811">
    <property type="term" value="P:monoatomic ion transport"/>
    <property type="evidence" value="ECO:0007669"/>
    <property type="project" value="UniProtKB-KW"/>
</dbReference>
<feature type="transmembrane region" description="Helical" evidence="10">
    <location>
        <begin position="342"/>
        <end position="365"/>
    </location>
</feature>
<dbReference type="AlphaFoldDB" id="A0A1C4ABZ3"/>
<feature type="transmembrane region" description="Helical" evidence="10">
    <location>
        <begin position="152"/>
        <end position="171"/>
    </location>
</feature>
<feature type="transmembrane region" description="Helical" evidence="10">
    <location>
        <begin position="112"/>
        <end position="132"/>
    </location>
</feature>
<feature type="transmembrane region" description="Helical" evidence="10">
    <location>
        <begin position="377"/>
        <end position="395"/>
    </location>
</feature>
<dbReference type="PANTHER" id="PTHR43298">
    <property type="entry name" value="MULTIDRUG RESISTANCE PROTEIN NORM-RELATED"/>
    <property type="match status" value="1"/>
</dbReference>
<keyword evidence="6 10" id="KW-1133">Transmembrane helix</keyword>
<reference evidence="12" key="1">
    <citation type="submission" date="2016-08" db="EMBL/GenBank/DDBJ databases">
        <authorList>
            <person name="Varghese N."/>
            <person name="Submissions Spin"/>
        </authorList>
    </citation>
    <scope>NUCLEOTIDE SEQUENCE [LARGE SCALE GENOMIC DNA]</scope>
    <source>
        <strain evidence="12">R-53248</strain>
    </source>
</reference>
<protein>
    <recommendedName>
        <fullName evidence="9">Multidrug-efflux transporter</fullName>
    </recommendedName>
</protein>
<keyword evidence="12" id="KW-1185">Reference proteome</keyword>
<dbReference type="GO" id="GO:0042910">
    <property type="term" value="F:xenobiotic transmembrane transporter activity"/>
    <property type="evidence" value="ECO:0007669"/>
    <property type="project" value="InterPro"/>
</dbReference>
<keyword evidence="7" id="KW-0406">Ion transport</keyword>
<dbReference type="RefSeq" id="WP_209435352.1">
    <property type="nucleotide sequence ID" value="NZ_FMAQ01000002.1"/>
</dbReference>
<dbReference type="InterPro" id="IPR048279">
    <property type="entry name" value="MdtK-like"/>
</dbReference>
<evidence type="ECO:0000313" key="11">
    <source>
        <dbReference type="EMBL" id="SCB92128.1"/>
    </source>
</evidence>
<accession>A0A1C4ABZ3</accession>
<evidence type="ECO:0000256" key="9">
    <source>
        <dbReference type="ARBA" id="ARBA00031636"/>
    </source>
</evidence>
<evidence type="ECO:0000256" key="7">
    <source>
        <dbReference type="ARBA" id="ARBA00023065"/>
    </source>
</evidence>
<dbReference type="EMBL" id="FMAQ01000002">
    <property type="protein sequence ID" value="SCB92128.1"/>
    <property type="molecule type" value="Genomic_DNA"/>
</dbReference>
<dbReference type="PIRSF" id="PIRSF006603">
    <property type="entry name" value="DinF"/>
    <property type="match status" value="1"/>
</dbReference>
<sequence length="482" mass="53951">MNVEIISRLKEFQIYKKRHSNNVLLWREIYPLAIPILIENLSVILMGIFSTFLVSWIGKAEMAAVGLAESFNMIIMSFFMAVALGTSVVVAFSLGRHNRKKAVVAARQSISLLIIISILLFILIEFSGYWIIEIIAGQAEANVKELSLTFLRLTVLGYPALAFILIGCGALRGAGNTKLPMYLNIIMNILNLLISYVLIYGIFDWQGLGFIGAGIGLTISRYCGMFFILLVLTIKPSRALFIPFRSYFHSFNAKILIDILSIGLPASVESVMFNIGKLLTQTFVAGMGTSTIAANFIAFSIAGLLNLPGGTLGATSTIIVGKRIGMGQIYQPTRQLTFIFHLTNFLLCLLAFLSIPFAGLLSSLYTNDQEVIDIAKHLLWFNALFTPFWASSFVLPYGFKGAKDASYTMWIAIGSMWMCRIVVGYLLGVYFSFGVIGVWFGMFIDWIIRSLFFYHRLVSGKWLWRYKKQDRELLSQEIKSLD</sequence>